<dbReference type="InterPro" id="IPR036509">
    <property type="entry name" value="Met_Sox_Rdtase_MsrA_sf"/>
</dbReference>
<dbReference type="HAMAP" id="MF_01401">
    <property type="entry name" value="MsrA"/>
    <property type="match status" value="1"/>
</dbReference>
<comment type="similarity">
    <text evidence="1">Belongs to the MsrA Met sulfoxide reductase family.</text>
</comment>
<dbReference type="PANTHER" id="PTHR42799:SF2">
    <property type="entry name" value="MITOCHONDRIAL PEPTIDE METHIONINE SULFOXIDE REDUCTASE"/>
    <property type="match status" value="1"/>
</dbReference>
<sequence length="194" mass="21091">MSPKGGVTRLAPAEAPPGQKLATFAGGCFWGLELAFQRVPGVTSTSVGYTGGQVVGPSYNEVCTGRTGHTEAVQVTFKPEEVSYNELLDTFFEKTDVTTLNRQGNDRGTQYRSGIYFHDEAQKEAAARKIEEVNAKLARGERVRAGRPYEGSKVVAELAPAGDYYLAETYHQQYLEKGGQSAAKNEKAPIRCYG</sequence>
<keyword evidence="3" id="KW-0560">Oxidoreductase</keyword>
<feature type="domain" description="Peptide methionine sulphoxide reductase MsrA" evidence="8">
    <location>
        <begin position="22"/>
        <end position="179"/>
    </location>
</feature>
<evidence type="ECO:0000256" key="1">
    <source>
        <dbReference type="ARBA" id="ARBA00005591"/>
    </source>
</evidence>
<dbReference type="PANTHER" id="PTHR42799">
    <property type="entry name" value="MITOCHONDRIAL PEPTIDE METHIONINE SULFOXIDE REDUCTASE"/>
    <property type="match status" value="1"/>
</dbReference>
<dbReference type="FunFam" id="3.30.1060.10:FF:000002">
    <property type="entry name" value="Peptide methionine sulfoxide reductase"/>
    <property type="match status" value="1"/>
</dbReference>
<evidence type="ECO:0000256" key="6">
    <source>
        <dbReference type="ARBA" id="ARBA00047806"/>
    </source>
</evidence>
<dbReference type="GO" id="GO:0034599">
    <property type="term" value="P:cellular response to oxidative stress"/>
    <property type="evidence" value="ECO:0007669"/>
    <property type="project" value="TreeGrafter"/>
</dbReference>
<dbReference type="AlphaFoldDB" id="A0A699ZJI0"/>
<dbReference type="EMBL" id="BLLF01000916">
    <property type="protein sequence ID" value="GFH15892.1"/>
    <property type="molecule type" value="Genomic_DNA"/>
</dbReference>
<evidence type="ECO:0000256" key="7">
    <source>
        <dbReference type="ARBA" id="ARBA00048782"/>
    </source>
</evidence>
<dbReference type="Proteomes" id="UP000485058">
    <property type="component" value="Unassembled WGS sequence"/>
</dbReference>
<comment type="caution">
    <text evidence="9">The sequence shown here is derived from an EMBL/GenBank/DDBJ whole genome shotgun (WGS) entry which is preliminary data.</text>
</comment>
<protein>
    <recommendedName>
        <fullName evidence="2">peptide-methionine (S)-S-oxide reductase</fullName>
        <ecNumber evidence="2">1.8.4.11</ecNumber>
    </recommendedName>
    <alternativeName>
        <fullName evidence="5">Peptide-methionine (S)-S-oxide reductase</fullName>
    </alternativeName>
    <alternativeName>
        <fullName evidence="4">Protein-methionine-S-oxide reductase</fullName>
    </alternativeName>
</protein>
<evidence type="ECO:0000256" key="3">
    <source>
        <dbReference type="ARBA" id="ARBA00023002"/>
    </source>
</evidence>
<evidence type="ECO:0000256" key="5">
    <source>
        <dbReference type="ARBA" id="ARBA00030643"/>
    </source>
</evidence>
<comment type="catalytic activity">
    <reaction evidence="6">
        <text>L-methionyl-[protein] + [thioredoxin]-disulfide + H2O = L-methionyl-(S)-S-oxide-[protein] + [thioredoxin]-dithiol</text>
        <dbReference type="Rhea" id="RHEA:14217"/>
        <dbReference type="Rhea" id="RHEA-COMP:10698"/>
        <dbReference type="Rhea" id="RHEA-COMP:10700"/>
        <dbReference type="Rhea" id="RHEA-COMP:12313"/>
        <dbReference type="Rhea" id="RHEA-COMP:12315"/>
        <dbReference type="ChEBI" id="CHEBI:15377"/>
        <dbReference type="ChEBI" id="CHEBI:16044"/>
        <dbReference type="ChEBI" id="CHEBI:29950"/>
        <dbReference type="ChEBI" id="CHEBI:44120"/>
        <dbReference type="ChEBI" id="CHEBI:50058"/>
        <dbReference type="EC" id="1.8.4.11"/>
    </reaction>
</comment>
<name>A0A699ZJI0_HAELA</name>
<dbReference type="Pfam" id="PF01625">
    <property type="entry name" value="PMSR"/>
    <property type="match status" value="1"/>
</dbReference>
<dbReference type="NCBIfam" id="TIGR00401">
    <property type="entry name" value="msrA"/>
    <property type="match status" value="1"/>
</dbReference>
<evidence type="ECO:0000256" key="2">
    <source>
        <dbReference type="ARBA" id="ARBA00012502"/>
    </source>
</evidence>
<reference evidence="9 10" key="1">
    <citation type="submission" date="2020-02" db="EMBL/GenBank/DDBJ databases">
        <title>Draft genome sequence of Haematococcus lacustris strain NIES-144.</title>
        <authorList>
            <person name="Morimoto D."/>
            <person name="Nakagawa S."/>
            <person name="Yoshida T."/>
            <person name="Sawayama S."/>
        </authorList>
    </citation>
    <scope>NUCLEOTIDE SEQUENCE [LARGE SCALE GENOMIC DNA]</scope>
    <source>
        <strain evidence="9 10">NIES-144</strain>
    </source>
</reference>
<evidence type="ECO:0000313" key="10">
    <source>
        <dbReference type="Proteomes" id="UP000485058"/>
    </source>
</evidence>
<organism evidence="9 10">
    <name type="scientific">Haematococcus lacustris</name>
    <name type="common">Green alga</name>
    <name type="synonym">Haematococcus pluvialis</name>
    <dbReference type="NCBI Taxonomy" id="44745"/>
    <lineage>
        <taxon>Eukaryota</taxon>
        <taxon>Viridiplantae</taxon>
        <taxon>Chlorophyta</taxon>
        <taxon>core chlorophytes</taxon>
        <taxon>Chlorophyceae</taxon>
        <taxon>CS clade</taxon>
        <taxon>Chlamydomonadales</taxon>
        <taxon>Haematococcaceae</taxon>
        <taxon>Haematococcus</taxon>
    </lineage>
</organism>
<keyword evidence="10" id="KW-1185">Reference proteome</keyword>
<proteinExistence type="inferred from homology"/>
<gene>
    <name evidence="9" type="ORF">HaLaN_12213</name>
</gene>
<dbReference type="InterPro" id="IPR050162">
    <property type="entry name" value="MsrA_MetSO_reductase"/>
</dbReference>
<dbReference type="InterPro" id="IPR002569">
    <property type="entry name" value="Met_Sox_Rdtase_MsrA_dom"/>
</dbReference>
<comment type="catalytic activity">
    <reaction evidence="7">
        <text>[thioredoxin]-disulfide + L-methionine + H2O = L-methionine (S)-S-oxide + [thioredoxin]-dithiol</text>
        <dbReference type="Rhea" id="RHEA:19993"/>
        <dbReference type="Rhea" id="RHEA-COMP:10698"/>
        <dbReference type="Rhea" id="RHEA-COMP:10700"/>
        <dbReference type="ChEBI" id="CHEBI:15377"/>
        <dbReference type="ChEBI" id="CHEBI:29950"/>
        <dbReference type="ChEBI" id="CHEBI:50058"/>
        <dbReference type="ChEBI" id="CHEBI:57844"/>
        <dbReference type="ChEBI" id="CHEBI:58772"/>
        <dbReference type="EC" id="1.8.4.11"/>
    </reaction>
</comment>
<dbReference type="GO" id="GO:0008113">
    <property type="term" value="F:peptide-methionine (S)-S-oxide reductase activity"/>
    <property type="evidence" value="ECO:0007669"/>
    <property type="project" value="UniProtKB-EC"/>
</dbReference>
<evidence type="ECO:0000256" key="4">
    <source>
        <dbReference type="ARBA" id="ARBA00030273"/>
    </source>
</evidence>
<dbReference type="GO" id="GO:0005737">
    <property type="term" value="C:cytoplasm"/>
    <property type="evidence" value="ECO:0007669"/>
    <property type="project" value="TreeGrafter"/>
</dbReference>
<evidence type="ECO:0000313" key="9">
    <source>
        <dbReference type="EMBL" id="GFH15892.1"/>
    </source>
</evidence>
<accession>A0A699ZJI0</accession>
<dbReference type="SUPFAM" id="SSF55068">
    <property type="entry name" value="Peptide methionine sulfoxide reductase"/>
    <property type="match status" value="1"/>
</dbReference>
<evidence type="ECO:0000259" key="8">
    <source>
        <dbReference type="Pfam" id="PF01625"/>
    </source>
</evidence>
<dbReference type="Gene3D" id="3.30.1060.10">
    <property type="entry name" value="Peptide methionine sulphoxide reductase MsrA"/>
    <property type="match status" value="1"/>
</dbReference>
<dbReference type="EC" id="1.8.4.11" evidence="2"/>